<dbReference type="EMBL" id="FNND01000001">
    <property type="protein sequence ID" value="SDW16728.1"/>
    <property type="molecule type" value="Genomic_DNA"/>
</dbReference>
<gene>
    <name evidence="1" type="ORF">SAMN05444420_101408</name>
</gene>
<dbReference type="AlphaFoldDB" id="A0A1H2RBZ3"/>
<evidence type="ECO:0000313" key="1">
    <source>
        <dbReference type="EMBL" id="SDW16728.1"/>
    </source>
</evidence>
<sequence>MKNEERKVKLESLTINHITIVFVLLKNKNFIL</sequence>
<keyword evidence="2" id="KW-1185">Reference proteome</keyword>
<evidence type="ECO:0000313" key="2">
    <source>
        <dbReference type="Proteomes" id="UP000182771"/>
    </source>
</evidence>
<protein>
    <submittedName>
        <fullName evidence="1">Uncharacterized protein</fullName>
    </submittedName>
</protein>
<organism evidence="1 2">
    <name type="scientific">Capnocytophaga granulosa</name>
    <dbReference type="NCBI Taxonomy" id="45242"/>
    <lineage>
        <taxon>Bacteria</taxon>
        <taxon>Pseudomonadati</taxon>
        <taxon>Bacteroidota</taxon>
        <taxon>Flavobacteriia</taxon>
        <taxon>Flavobacteriales</taxon>
        <taxon>Flavobacteriaceae</taxon>
        <taxon>Capnocytophaga</taxon>
    </lineage>
</organism>
<dbReference type="Proteomes" id="UP000182771">
    <property type="component" value="Unassembled WGS sequence"/>
</dbReference>
<accession>A0A1H2RBZ3</accession>
<reference evidence="1 2" key="1">
    <citation type="submission" date="2016-10" db="EMBL/GenBank/DDBJ databases">
        <authorList>
            <person name="Varghese N."/>
            <person name="Submissions S."/>
        </authorList>
    </citation>
    <scope>NUCLEOTIDE SEQUENCE [LARGE SCALE GENOMIC DNA]</scope>
    <source>
        <strain evidence="1 2">DSM 11449</strain>
    </source>
</reference>
<proteinExistence type="predicted"/>
<comment type="caution">
    <text evidence="1">The sequence shown here is derived from an EMBL/GenBank/DDBJ whole genome shotgun (WGS) entry which is preliminary data.</text>
</comment>
<name>A0A1H2RBZ3_9FLAO</name>